<dbReference type="OrthoDB" id="3318at2759"/>
<protein>
    <recommendedName>
        <fullName evidence="6">PDZ GRASP-type domain-containing protein</fullName>
    </recommendedName>
</protein>
<reference evidence="7" key="2">
    <citation type="submission" date="2021-01" db="EMBL/GenBank/DDBJ databases">
        <authorList>
            <person name="Schikora-Tamarit M.A."/>
        </authorList>
    </citation>
    <scope>NUCLEOTIDE SEQUENCE</scope>
    <source>
        <strain evidence="7">CBS2887</strain>
    </source>
</reference>
<dbReference type="GO" id="GO:0007030">
    <property type="term" value="P:Golgi organization"/>
    <property type="evidence" value="ECO:0007669"/>
    <property type="project" value="TreeGrafter"/>
</dbReference>
<organism evidence="7 8">
    <name type="scientific">Wickerhamomyces pijperi</name>
    <name type="common">Yeast</name>
    <name type="synonym">Pichia pijperi</name>
    <dbReference type="NCBI Taxonomy" id="599730"/>
    <lineage>
        <taxon>Eukaryota</taxon>
        <taxon>Fungi</taxon>
        <taxon>Dikarya</taxon>
        <taxon>Ascomycota</taxon>
        <taxon>Saccharomycotina</taxon>
        <taxon>Saccharomycetes</taxon>
        <taxon>Phaffomycetales</taxon>
        <taxon>Wickerhamomycetaceae</taxon>
        <taxon>Wickerhamomyces</taxon>
    </lineage>
</organism>
<accession>A0A9P8QAD8</accession>
<evidence type="ECO:0000256" key="2">
    <source>
        <dbReference type="ARBA" id="ARBA00022737"/>
    </source>
</evidence>
<dbReference type="Gene3D" id="2.30.42.10">
    <property type="match status" value="2"/>
</dbReference>
<evidence type="ECO:0000256" key="5">
    <source>
        <dbReference type="SAM" id="MobiDB-lite"/>
    </source>
</evidence>
<dbReference type="PANTHER" id="PTHR12893:SF0">
    <property type="entry name" value="GRASP65"/>
    <property type="match status" value="1"/>
</dbReference>
<dbReference type="InterPro" id="IPR024958">
    <property type="entry name" value="GRASP_PDZ"/>
</dbReference>
<feature type="region of interest" description="Disordered" evidence="5">
    <location>
        <begin position="269"/>
        <end position="333"/>
    </location>
</feature>
<proteinExistence type="predicted"/>
<feature type="domain" description="PDZ GRASP-type" evidence="6">
    <location>
        <begin position="44"/>
        <end position="159"/>
    </location>
</feature>
<dbReference type="SUPFAM" id="SSF50156">
    <property type="entry name" value="PDZ domain-like"/>
    <property type="match status" value="1"/>
</dbReference>
<dbReference type="AlphaFoldDB" id="A0A9P8QAD8"/>
<reference evidence="7" key="1">
    <citation type="journal article" date="2021" name="Open Biol.">
        <title>Shared evolutionary footprints suggest mitochondrial oxidative damage underlies multiple complex I losses in fungi.</title>
        <authorList>
            <person name="Schikora-Tamarit M.A."/>
            <person name="Marcet-Houben M."/>
            <person name="Nosek J."/>
            <person name="Gabaldon T."/>
        </authorList>
    </citation>
    <scope>NUCLEOTIDE SEQUENCE</scope>
    <source>
        <strain evidence="7">CBS2887</strain>
    </source>
</reference>
<dbReference type="InterPro" id="IPR036034">
    <property type="entry name" value="PDZ_sf"/>
</dbReference>
<evidence type="ECO:0000259" key="6">
    <source>
        <dbReference type="PROSITE" id="PS51865"/>
    </source>
</evidence>
<dbReference type="Proteomes" id="UP000774326">
    <property type="component" value="Unassembled WGS sequence"/>
</dbReference>
<dbReference type="InterPro" id="IPR007583">
    <property type="entry name" value="GRASP55_65"/>
</dbReference>
<keyword evidence="3" id="KW-0333">Golgi apparatus</keyword>
<feature type="compositionally biased region" description="Polar residues" evidence="5">
    <location>
        <begin position="303"/>
        <end position="314"/>
    </location>
</feature>
<evidence type="ECO:0000313" key="8">
    <source>
        <dbReference type="Proteomes" id="UP000774326"/>
    </source>
</evidence>
<comment type="subcellular location">
    <subcellularLocation>
        <location evidence="1">Golgi apparatus membrane</location>
    </subcellularLocation>
</comment>
<keyword evidence="2" id="KW-0677">Repeat</keyword>
<keyword evidence="4" id="KW-0472">Membrane</keyword>
<evidence type="ECO:0000256" key="1">
    <source>
        <dbReference type="ARBA" id="ARBA00004394"/>
    </source>
</evidence>
<feature type="compositionally biased region" description="Polar residues" evidence="5">
    <location>
        <begin position="269"/>
        <end position="290"/>
    </location>
</feature>
<gene>
    <name evidence="7" type="ORF">WICPIJ_001691</name>
</gene>
<feature type="compositionally biased region" description="Basic and acidic residues" evidence="5">
    <location>
        <begin position="363"/>
        <end position="374"/>
    </location>
</feature>
<evidence type="ECO:0000313" key="7">
    <source>
        <dbReference type="EMBL" id="KAH3687347.1"/>
    </source>
</evidence>
<dbReference type="FunFam" id="2.30.42.10:FF:000183">
    <property type="entry name" value="Golgi reassembly-stacking protein 2"/>
    <property type="match status" value="1"/>
</dbReference>
<feature type="domain" description="PDZ GRASP-type" evidence="6">
    <location>
        <begin position="164"/>
        <end position="255"/>
    </location>
</feature>
<evidence type="ECO:0000256" key="3">
    <source>
        <dbReference type="ARBA" id="ARBA00023034"/>
    </source>
</evidence>
<dbReference type="GO" id="GO:0000139">
    <property type="term" value="C:Golgi membrane"/>
    <property type="evidence" value="ECO:0007669"/>
    <property type="project" value="UniProtKB-SubCell"/>
</dbReference>
<evidence type="ECO:0000256" key="4">
    <source>
        <dbReference type="ARBA" id="ARBA00023136"/>
    </source>
</evidence>
<keyword evidence="8" id="KW-1185">Reference proteome</keyword>
<comment type="caution">
    <text evidence="7">The sequence shown here is derived from an EMBL/GenBank/DDBJ whole genome shotgun (WGS) entry which is preliminary data.</text>
</comment>
<dbReference type="EMBL" id="JAEUBG010000862">
    <property type="protein sequence ID" value="KAH3687347.1"/>
    <property type="molecule type" value="Genomic_DNA"/>
</dbReference>
<name>A0A9P8QAD8_WICPI</name>
<feature type="region of interest" description="Disordered" evidence="5">
    <location>
        <begin position="362"/>
        <end position="389"/>
    </location>
</feature>
<dbReference type="Pfam" id="PF04495">
    <property type="entry name" value="GRASP55_65"/>
    <property type="match status" value="1"/>
</dbReference>
<sequence length="389" mass="42636">MFSFAKKVVKSLEQSADTIFAGGVNEESQFDNDSYFAQARGRKEGFRVTSVKPDSIGQEEGFQSWFDYIIGVNGHDIPTNYTEDYRLLPNYEYFLKMIENCKGKSVTFEIWCAKGGVIKSIEVPISDGTLEDVPINNNPHVVVNQAFNKLGLTLQWTPLISSAFVYHVLEINANSPAEKAGLLPHSDYIIGAQDGLLCTGGEDLLGRVINSKYNMELILYVYNQEYDVVRPVTIVPSDQWGGKGYLGCGVGYGLLHRLPIPSSSEPGSVLFDSQSYNTPNLSQDNFQNFTPSNIPPPPIGSNLTAPPITSQNLTPTPPQIGQPPSQTGTHNGLIAPTPVHASRKKKLGSVAPTSDLLNYLSEEGEKSRKIDHEGATNYELKTDLPPPPK</sequence>
<dbReference type="PANTHER" id="PTHR12893">
    <property type="entry name" value="GOLGI REASSEMBLY STACKING PROTEIN GRASP"/>
    <property type="match status" value="1"/>
</dbReference>
<dbReference type="PROSITE" id="PS51865">
    <property type="entry name" value="PDZ_GRASP"/>
    <property type="match status" value="2"/>
</dbReference>